<feature type="region of interest" description="Disordered" evidence="6">
    <location>
        <begin position="37"/>
        <end position="57"/>
    </location>
</feature>
<dbReference type="InterPro" id="IPR036259">
    <property type="entry name" value="MFS_trans_sf"/>
</dbReference>
<keyword evidence="10" id="KW-1185">Reference proteome</keyword>
<dbReference type="RefSeq" id="XP_028472376.1">
    <property type="nucleotide sequence ID" value="XM_028619202.1"/>
</dbReference>
<evidence type="ECO:0000313" key="9">
    <source>
        <dbReference type="EMBL" id="RSH77229.1"/>
    </source>
</evidence>
<dbReference type="OrthoDB" id="2985014at2759"/>
<dbReference type="InterPro" id="IPR020846">
    <property type="entry name" value="MFS_dom"/>
</dbReference>
<dbReference type="SUPFAM" id="SSF103473">
    <property type="entry name" value="MFS general substrate transporter"/>
    <property type="match status" value="1"/>
</dbReference>
<feature type="transmembrane region" description="Helical" evidence="7">
    <location>
        <begin position="305"/>
        <end position="325"/>
    </location>
</feature>
<evidence type="ECO:0000256" key="3">
    <source>
        <dbReference type="ARBA" id="ARBA00022692"/>
    </source>
</evidence>
<name>A0A427XE93_9TREE</name>
<evidence type="ECO:0000259" key="8">
    <source>
        <dbReference type="PROSITE" id="PS50850"/>
    </source>
</evidence>
<dbReference type="GeneID" id="39588076"/>
<dbReference type="PANTHER" id="PTHR43791:SF36">
    <property type="entry name" value="TRANSPORTER, PUTATIVE (AFU_ORTHOLOGUE AFUA_6G08340)-RELATED"/>
    <property type="match status" value="1"/>
</dbReference>
<evidence type="ECO:0000256" key="7">
    <source>
        <dbReference type="SAM" id="Phobius"/>
    </source>
</evidence>
<dbReference type="GO" id="GO:0016020">
    <property type="term" value="C:membrane"/>
    <property type="evidence" value="ECO:0007669"/>
    <property type="project" value="UniProtKB-SubCell"/>
</dbReference>
<sequence>MPKQVHMNDNVEAIGEKHDVQHLTGDFDSALAPVGTRGTDTEKGSIASHGAEGDEHRAQLRRAERRLIWKLDFAILPFAVLLYLSAYLDRGNLGNAKLAGLLKDALDNSDTNYSIALCCFYITYIILSIPGTLLAKQIDPSKSIACGALIWSIAATCQAAVQNRAGVFVCRLFVGVGEAFFGQAMALYLTYFYTKHDLAKRIGFFISAGAVSGAFGGLISFGVTSIKHPKIDNWRVLFLIEGIPSLVLAICVFLFMPSRPESTRLLNEDERTLCLTRLNAQNLQESTVGIDWRGVRRCLTDWKTYYVSIMYSCMNLTLGSVSGFLPTIIKGFGFTNARAQLMTVPPYVVALAVMLIVTNISDRRQSRGIPAMGIFALGIVGWAVLLTVPASGATHAQFSGRYFACICIVVSGYCNIPIIMAWQSANTGNQSQRATSLGMLNAIGQCLSILASFLFPSVEGPKFTKGCTVNLAFQCLGLILACLISFWYRWENRRRDKVEGGPPAKGTPLDVIEQHDLAPGFRYVP</sequence>
<feature type="transmembrane region" description="Helical" evidence="7">
    <location>
        <begin position="400"/>
        <end position="422"/>
    </location>
</feature>
<comment type="subcellular location">
    <subcellularLocation>
        <location evidence="1">Membrane</location>
        <topology evidence="1">Multi-pass membrane protein</topology>
    </subcellularLocation>
</comment>
<keyword evidence="3 7" id="KW-0812">Transmembrane</keyword>
<dbReference type="EMBL" id="RSCE01000017">
    <property type="protein sequence ID" value="RSH77229.1"/>
    <property type="molecule type" value="Genomic_DNA"/>
</dbReference>
<proteinExistence type="predicted"/>
<feature type="transmembrane region" description="Helical" evidence="7">
    <location>
        <begin position="434"/>
        <end position="456"/>
    </location>
</feature>
<evidence type="ECO:0000256" key="6">
    <source>
        <dbReference type="SAM" id="MobiDB-lite"/>
    </source>
</evidence>
<feature type="transmembrane region" description="Helical" evidence="7">
    <location>
        <begin position="113"/>
        <end position="135"/>
    </location>
</feature>
<feature type="transmembrane region" description="Helical" evidence="7">
    <location>
        <begin position="144"/>
        <end position="161"/>
    </location>
</feature>
<feature type="transmembrane region" description="Helical" evidence="7">
    <location>
        <begin position="173"/>
        <end position="192"/>
    </location>
</feature>
<feature type="domain" description="Major facilitator superfamily (MFS) profile" evidence="8">
    <location>
        <begin position="75"/>
        <end position="493"/>
    </location>
</feature>
<dbReference type="PANTHER" id="PTHR43791">
    <property type="entry name" value="PERMEASE-RELATED"/>
    <property type="match status" value="1"/>
</dbReference>
<dbReference type="Pfam" id="PF07690">
    <property type="entry name" value="MFS_1"/>
    <property type="match status" value="1"/>
</dbReference>
<dbReference type="Proteomes" id="UP000279236">
    <property type="component" value="Unassembled WGS sequence"/>
</dbReference>
<comment type="caution">
    <text evidence="9">The sequence shown here is derived from an EMBL/GenBank/DDBJ whole genome shotgun (WGS) entry which is preliminary data.</text>
</comment>
<evidence type="ECO:0000313" key="10">
    <source>
        <dbReference type="Proteomes" id="UP000279236"/>
    </source>
</evidence>
<evidence type="ECO:0000256" key="1">
    <source>
        <dbReference type="ARBA" id="ARBA00004141"/>
    </source>
</evidence>
<keyword evidence="2" id="KW-0813">Transport</keyword>
<dbReference type="InterPro" id="IPR011701">
    <property type="entry name" value="MFS"/>
</dbReference>
<keyword evidence="5 7" id="KW-0472">Membrane</keyword>
<keyword evidence="4 7" id="KW-1133">Transmembrane helix</keyword>
<dbReference type="FunFam" id="1.20.1250.20:FF:000013">
    <property type="entry name" value="MFS general substrate transporter"/>
    <property type="match status" value="1"/>
</dbReference>
<protein>
    <recommendedName>
        <fullName evidence="8">Major facilitator superfamily (MFS) profile domain-containing protein</fullName>
    </recommendedName>
</protein>
<evidence type="ECO:0000256" key="4">
    <source>
        <dbReference type="ARBA" id="ARBA00022989"/>
    </source>
</evidence>
<feature type="transmembrane region" description="Helical" evidence="7">
    <location>
        <begin position="337"/>
        <end position="357"/>
    </location>
</feature>
<feature type="transmembrane region" description="Helical" evidence="7">
    <location>
        <begin position="204"/>
        <end position="224"/>
    </location>
</feature>
<evidence type="ECO:0000256" key="2">
    <source>
        <dbReference type="ARBA" id="ARBA00022448"/>
    </source>
</evidence>
<gene>
    <name evidence="9" type="ORF">EHS24_003533</name>
</gene>
<dbReference type="GO" id="GO:0022857">
    <property type="term" value="F:transmembrane transporter activity"/>
    <property type="evidence" value="ECO:0007669"/>
    <property type="project" value="InterPro"/>
</dbReference>
<organism evidence="9 10">
    <name type="scientific">Apiotrichum porosum</name>
    <dbReference type="NCBI Taxonomy" id="105984"/>
    <lineage>
        <taxon>Eukaryota</taxon>
        <taxon>Fungi</taxon>
        <taxon>Dikarya</taxon>
        <taxon>Basidiomycota</taxon>
        <taxon>Agaricomycotina</taxon>
        <taxon>Tremellomycetes</taxon>
        <taxon>Trichosporonales</taxon>
        <taxon>Trichosporonaceae</taxon>
        <taxon>Apiotrichum</taxon>
    </lineage>
</organism>
<dbReference type="PROSITE" id="PS50850">
    <property type="entry name" value="MFS"/>
    <property type="match status" value="1"/>
</dbReference>
<dbReference type="AlphaFoldDB" id="A0A427XE93"/>
<dbReference type="Gene3D" id="1.20.1250.20">
    <property type="entry name" value="MFS general substrate transporter like domains"/>
    <property type="match status" value="2"/>
</dbReference>
<feature type="transmembrane region" description="Helical" evidence="7">
    <location>
        <begin position="468"/>
        <end position="488"/>
    </location>
</feature>
<accession>A0A427XE93</accession>
<dbReference type="FunFam" id="1.20.1250.20:FF:000018">
    <property type="entry name" value="MFS transporter permease"/>
    <property type="match status" value="1"/>
</dbReference>
<feature type="transmembrane region" description="Helical" evidence="7">
    <location>
        <begin position="67"/>
        <end position="88"/>
    </location>
</feature>
<feature type="transmembrane region" description="Helical" evidence="7">
    <location>
        <begin position="369"/>
        <end position="388"/>
    </location>
</feature>
<evidence type="ECO:0000256" key="5">
    <source>
        <dbReference type="ARBA" id="ARBA00023136"/>
    </source>
</evidence>
<reference evidence="9 10" key="1">
    <citation type="submission" date="2018-11" db="EMBL/GenBank/DDBJ databases">
        <title>Genome sequence of Apiotrichum porosum DSM 27194.</title>
        <authorList>
            <person name="Aliyu H."/>
            <person name="Gorte O."/>
            <person name="Ochsenreither K."/>
        </authorList>
    </citation>
    <scope>NUCLEOTIDE SEQUENCE [LARGE SCALE GENOMIC DNA]</scope>
    <source>
        <strain evidence="9 10">DSM 27194</strain>
    </source>
</reference>
<feature type="transmembrane region" description="Helical" evidence="7">
    <location>
        <begin position="236"/>
        <end position="256"/>
    </location>
</feature>